<dbReference type="AlphaFoldDB" id="A0A150MYB3"/>
<reference evidence="1 2" key="1">
    <citation type="submission" date="2016-01" db="EMBL/GenBank/DDBJ databases">
        <title>Draft Genome Sequences of Seven Thermophilic Sporeformers Isolated from Foods.</title>
        <authorList>
            <person name="Berendsen E.M."/>
            <person name="Wells-Bennik M.H."/>
            <person name="Krawcyk A.O."/>
            <person name="De Jong A."/>
            <person name="Holsappel S."/>
            <person name="Eijlander R.T."/>
            <person name="Kuipers O.P."/>
        </authorList>
    </citation>
    <scope>NUCLEOTIDE SEQUENCE [LARGE SCALE GENOMIC DNA]</scope>
    <source>
        <strain evidence="1 2">B4110</strain>
    </source>
</reference>
<sequence>MITIIIHKQLKESENMRKQVICEQCHQPIRRLKHSILCRCGTKIIQHK</sequence>
<accession>A0A150MYB3</accession>
<dbReference type="EMBL" id="LQYW01000063">
    <property type="protein sequence ID" value="KYD29461.1"/>
    <property type="molecule type" value="Genomic_DNA"/>
</dbReference>
<comment type="caution">
    <text evidence="1">The sequence shown here is derived from an EMBL/GenBank/DDBJ whole genome shotgun (WGS) entry which is preliminary data.</text>
</comment>
<evidence type="ECO:0000313" key="2">
    <source>
        <dbReference type="Proteomes" id="UP000075324"/>
    </source>
</evidence>
<gene>
    <name evidence="1" type="ORF">B4110_3122</name>
</gene>
<evidence type="ECO:0000313" key="1">
    <source>
        <dbReference type="EMBL" id="KYD29461.1"/>
    </source>
</evidence>
<dbReference type="Proteomes" id="UP000075324">
    <property type="component" value="Unassembled WGS sequence"/>
</dbReference>
<name>A0A150MYB3_9BACL</name>
<proteinExistence type="predicted"/>
<protein>
    <submittedName>
        <fullName evidence="1">Uncharacterized protein</fullName>
    </submittedName>
</protein>
<organism evidence="1 2">
    <name type="scientific">Parageobacillus toebii</name>
    <dbReference type="NCBI Taxonomy" id="153151"/>
    <lineage>
        <taxon>Bacteria</taxon>
        <taxon>Bacillati</taxon>
        <taxon>Bacillota</taxon>
        <taxon>Bacilli</taxon>
        <taxon>Bacillales</taxon>
        <taxon>Anoxybacillaceae</taxon>
        <taxon>Parageobacillus</taxon>
    </lineage>
</organism>